<reference evidence="4" key="1">
    <citation type="journal article" date="2011" name="Genome Biol.">
        <title>Comparative genomics of the social amoebae Dictyostelium discoideum and Dictyostelium purpureum.</title>
        <authorList>
            <consortium name="US DOE Joint Genome Institute (JGI-PGF)"/>
            <person name="Sucgang R."/>
            <person name="Kuo A."/>
            <person name="Tian X."/>
            <person name="Salerno W."/>
            <person name="Parikh A."/>
            <person name="Feasley C.L."/>
            <person name="Dalin E."/>
            <person name="Tu H."/>
            <person name="Huang E."/>
            <person name="Barry K."/>
            <person name="Lindquist E."/>
            <person name="Shapiro H."/>
            <person name="Bruce D."/>
            <person name="Schmutz J."/>
            <person name="Salamov A."/>
            <person name="Fey P."/>
            <person name="Gaudet P."/>
            <person name="Anjard C."/>
            <person name="Babu M.M."/>
            <person name="Basu S."/>
            <person name="Bushmanova Y."/>
            <person name="van der Wel H."/>
            <person name="Katoh-Kurasawa M."/>
            <person name="Dinh C."/>
            <person name="Coutinho P.M."/>
            <person name="Saito T."/>
            <person name="Elias M."/>
            <person name="Schaap P."/>
            <person name="Kay R.R."/>
            <person name="Henrissat B."/>
            <person name="Eichinger L."/>
            <person name="Rivero F."/>
            <person name="Putnam N.H."/>
            <person name="West C.M."/>
            <person name="Loomis W.F."/>
            <person name="Chisholm R.L."/>
            <person name="Shaulsky G."/>
            <person name="Strassmann J.E."/>
            <person name="Queller D.C."/>
            <person name="Kuspa A."/>
            <person name="Grigoriev I.V."/>
        </authorList>
    </citation>
    <scope>NUCLEOTIDE SEQUENCE [LARGE SCALE GENOMIC DNA]</scope>
    <source>
        <strain evidence="4">QSDP1</strain>
    </source>
</reference>
<name>F0ZTQ5_DICPU</name>
<organism evidence="3 4">
    <name type="scientific">Dictyostelium purpureum</name>
    <name type="common">Slime mold</name>
    <dbReference type="NCBI Taxonomy" id="5786"/>
    <lineage>
        <taxon>Eukaryota</taxon>
        <taxon>Amoebozoa</taxon>
        <taxon>Evosea</taxon>
        <taxon>Eumycetozoa</taxon>
        <taxon>Dictyostelia</taxon>
        <taxon>Dictyosteliales</taxon>
        <taxon>Dictyosteliaceae</taxon>
        <taxon>Dictyostelium</taxon>
    </lineage>
</organism>
<protein>
    <recommendedName>
        <fullName evidence="2">Aminoglycoside phosphotransferase domain-containing protein</fullName>
    </recommendedName>
</protein>
<sequence length="314" mass="36684">MPLFETIKIDKEKIKNIVKDNWDLDLGDCIKESQNHTFSAERGNDKFIVRVTPDPKKQRIECTELETSLLQYLSNDISVCPSVENKDGKLMLVVDDLIICVFKYAKGDPVNYVEWKWLNKNVVNDLGTWFGKLHKLTRQFSKEYPEISSKARHWTTLHDSILKDVPVDERDNQTSKDPNKFTIIHGDVNPSNYFWSESEGICMFDWDQTQLSWLLYDLSAPIFGVWVLEKKGSPIDGKILPEFNSQQYTDYLLETYEPIFGEKVCRESLSRMVDIRKQLYVRFCRAAIHELEESSPMYKFCKGMNDFFETLGIN</sequence>
<feature type="domain" description="Aminoglycoside phosphotransferase" evidence="2">
    <location>
        <begin position="35"/>
        <end position="219"/>
    </location>
</feature>
<dbReference type="InterPro" id="IPR002575">
    <property type="entry name" value="Aminoglycoside_PTrfase"/>
</dbReference>
<dbReference type="PANTHER" id="PTHR21064">
    <property type="entry name" value="AMINOGLYCOSIDE PHOSPHOTRANSFERASE DOMAIN-CONTAINING PROTEIN-RELATED"/>
    <property type="match status" value="1"/>
</dbReference>
<evidence type="ECO:0000313" key="3">
    <source>
        <dbReference type="EMBL" id="EGC32666.1"/>
    </source>
</evidence>
<dbReference type="Proteomes" id="UP000001064">
    <property type="component" value="Unassembled WGS sequence"/>
</dbReference>
<dbReference type="Gene3D" id="3.90.1200.10">
    <property type="match status" value="1"/>
</dbReference>
<accession>F0ZTQ5</accession>
<evidence type="ECO:0000259" key="2">
    <source>
        <dbReference type="Pfam" id="PF01636"/>
    </source>
</evidence>
<dbReference type="InParanoid" id="F0ZTQ5"/>
<dbReference type="eggNOG" id="ENOG502SFH1">
    <property type="taxonomic scope" value="Eukaryota"/>
</dbReference>
<evidence type="ECO:0000256" key="1">
    <source>
        <dbReference type="ARBA" id="ARBA00038240"/>
    </source>
</evidence>
<dbReference type="GO" id="GO:0019202">
    <property type="term" value="F:amino acid kinase activity"/>
    <property type="evidence" value="ECO:0000318"/>
    <property type="project" value="GO_Central"/>
</dbReference>
<evidence type="ECO:0000313" key="4">
    <source>
        <dbReference type="Proteomes" id="UP000001064"/>
    </source>
</evidence>
<dbReference type="OrthoDB" id="9976641at2759"/>
<dbReference type="SUPFAM" id="SSF56112">
    <property type="entry name" value="Protein kinase-like (PK-like)"/>
    <property type="match status" value="1"/>
</dbReference>
<dbReference type="PANTHER" id="PTHR21064:SF6">
    <property type="entry name" value="AMINOGLYCOSIDE PHOSPHOTRANSFERASE DOMAIN-CONTAINING PROTEIN"/>
    <property type="match status" value="1"/>
</dbReference>
<dbReference type="RefSeq" id="XP_003290799.1">
    <property type="nucleotide sequence ID" value="XM_003290751.1"/>
</dbReference>
<proteinExistence type="inferred from homology"/>
<comment type="similarity">
    <text evidence="1">Belongs to the pseudomonas-type ThrB family.</text>
</comment>
<dbReference type="OMA" id="DMAPFIT"/>
<dbReference type="VEuPathDB" id="AmoebaDB:DICPUDRAFT_155334"/>
<gene>
    <name evidence="3" type="ORF">DICPUDRAFT_155334</name>
</gene>
<keyword evidence="4" id="KW-1185">Reference proteome</keyword>
<dbReference type="InterPro" id="IPR050249">
    <property type="entry name" value="Pseudomonas-type_ThrB"/>
</dbReference>
<dbReference type="Pfam" id="PF01636">
    <property type="entry name" value="APH"/>
    <property type="match status" value="1"/>
</dbReference>
<dbReference type="KEGG" id="dpp:DICPUDRAFT_155334"/>
<dbReference type="EMBL" id="GL871181">
    <property type="protein sequence ID" value="EGC32666.1"/>
    <property type="molecule type" value="Genomic_DNA"/>
</dbReference>
<dbReference type="GeneID" id="10508499"/>
<dbReference type="AlphaFoldDB" id="F0ZTQ5"/>
<dbReference type="InterPro" id="IPR011009">
    <property type="entry name" value="Kinase-like_dom_sf"/>
</dbReference>